<dbReference type="RefSeq" id="WP_185677779.1">
    <property type="nucleotide sequence ID" value="NZ_JACLAX010000001.1"/>
</dbReference>
<dbReference type="InterPro" id="IPR029068">
    <property type="entry name" value="Glyas_Bleomycin-R_OHBP_Dase"/>
</dbReference>
<dbReference type="Proteomes" id="UP000551327">
    <property type="component" value="Unassembled WGS sequence"/>
</dbReference>
<name>A0A7X1FX38_9SPHN</name>
<dbReference type="Gene3D" id="3.10.180.10">
    <property type="entry name" value="2,3-Dihydroxybiphenyl 1,2-Dioxygenase, domain 1"/>
    <property type="match status" value="1"/>
</dbReference>
<evidence type="ECO:0000313" key="2">
    <source>
        <dbReference type="Proteomes" id="UP000551327"/>
    </source>
</evidence>
<dbReference type="EMBL" id="JACLAX010000001">
    <property type="protein sequence ID" value="MBC2667922.1"/>
    <property type="molecule type" value="Genomic_DNA"/>
</dbReference>
<gene>
    <name evidence="1" type="ORF">H7F53_02030</name>
</gene>
<accession>A0A7X1FX38</accession>
<evidence type="ECO:0000313" key="1">
    <source>
        <dbReference type="EMBL" id="MBC2667922.1"/>
    </source>
</evidence>
<organism evidence="1 2">
    <name type="scientific">Novosphingobium piscinae</name>
    <dbReference type="NCBI Taxonomy" id="1507448"/>
    <lineage>
        <taxon>Bacteria</taxon>
        <taxon>Pseudomonadati</taxon>
        <taxon>Pseudomonadota</taxon>
        <taxon>Alphaproteobacteria</taxon>
        <taxon>Sphingomonadales</taxon>
        <taxon>Sphingomonadaceae</taxon>
        <taxon>Novosphingobium</taxon>
    </lineage>
</organism>
<comment type="caution">
    <text evidence="1">The sequence shown here is derived from an EMBL/GenBank/DDBJ whole genome shotgun (WGS) entry which is preliminary data.</text>
</comment>
<sequence>MEWLGEIFHHGLIVDDLASAMARVGESAGAAWTEVRAFDPLPVWTPEAERGEVRLRVAYSRDAPLRFELVESLPGTPYDKLRAYGRSHLGIWVDELARAVEGLRTLGWEVLVAGASPERGYGSMAYLAREGAPVVELVGTELRAFMAAWWDTRS</sequence>
<dbReference type="AlphaFoldDB" id="A0A7X1FX38"/>
<protein>
    <submittedName>
        <fullName evidence="1">VOC family protein</fullName>
    </submittedName>
</protein>
<dbReference type="SUPFAM" id="SSF54593">
    <property type="entry name" value="Glyoxalase/Bleomycin resistance protein/Dihydroxybiphenyl dioxygenase"/>
    <property type="match status" value="1"/>
</dbReference>
<proteinExistence type="predicted"/>
<reference evidence="1 2" key="1">
    <citation type="submission" date="2020-08" db="EMBL/GenBank/DDBJ databases">
        <title>The genome sequence of type strain Novosphingobium piscinae KCTC 42194.</title>
        <authorList>
            <person name="Liu Y."/>
        </authorList>
    </citation>
    <scope>NUCLEOTIDE SEQUENCE [LARGE SCALE GENOMIC DNA]</scope>
    <source>
        <strain evidence="1 2">KCTC 42194</strain>
    </source>
</reference>
<keyword evidence="2" id="KW-1185">Reference proteome</keyword>
<dbReference type="Pfam" id="PF13669">
    <property type="entry name" value="Glyoxalase_4"/>
    <property type="match status" value="1"/>
</dbReference>